<evidence type="ECO:0000256" key="8">
    <source>
        <dbReference type="ARBA" id="ARBA00023065"/>
    </source>
</evidence>
<dbReference type="SUPFAM" id="SSF81336">
    <property type="entry name" value="F1F0 ATP synthase subunit A"/>
    <property type="match status" value="1"/>
</dbReference>
<evidence type="ECO:0000256" key="11">
    <source>
        <dbReference type="HAMAP-Rule" id="MF_01393"/>
    </source>
</evidence>
<dbReference type="Proteomes" id="UP000823823">
    <property type="component" value="Unassembled WGS sequence"/>
</dbReference>
<feature type="transmembrane region" description="Helical" evidence="11">
    <location>
        <begin position="200"/>
        <end position="221"/>
    </location>
</feature>
<comment type="subcellular location">
    <subcellularLocation>
        <location evidence="11 12">Cell membrane</location>
        <topology evidence="11 12">Multi-pass membrane protein</topology>
    </subcellularLocation>
    <subcellularLocation>
        <location evidence="1">Membrane</location>
        <topology evidence="1">Multi-pass membrane protein</topology>
    </subcellularLocation>
</comment>
<evidence type="ECO:0000256" key="9">
    <source>
        <dbReference type="ARBA" id="ARBA00023136"/>
    </source>
</evidence>
<name>A0A9D2RPP6_9MICO</name>
<keyword evidence="5 11" id="KW-0812">Transmembrane</keyword>
<dbReference type="NCBIfam" id="TIGR01131">
    <property type="entry name" value="ATP_synt_6_or_A"/>
    <property type="match status" value="1"/>
</dbReference>
<evidence type="ECO:0000313" key="14">
    <source>
        <dbReference type="Proteomes" id="UP000823823"/>
    </source>
</evidence>
<dbReference type="InterPro" id="IPR045083">
    <property type="entry name" value="ATP_synth_F0_asu_bact/mt"/>
</dbReference>
<gene>
    <name evidence="11 13" type="primary">atpB</name>
    <name evidence="13" type="ORF">H9786_11460</name>
</gene>
<feature type="transmembrane region" description="Helical" evidence="11">
    <location>
        <begin position="233"/>
        <end position="255"/>
    </location>
</feature>
<feature type="transmembrane region" description="Helical" evidence="11">
    <location>
        <begin position="124"/>
        <end position="144"/>
    </location>
</feature>
<evidence type="ECO:0000256" key="10">
    <source>
        <dbReference type="ARBA" id="ARBA00023310"/>
    </source>
</evidence>
<evidence type="ECO:0000256" key="2">
    <source>
        <dbReference type="ARBA" id="ARBA00006810"/>
    </source>
</evidence>
<organism evidence="13 14">
    <name type="scientific">Candidatus Brachybacterium merdavium</name>
    <dbReference type="NCBI Taxonomy" id="2838513"/>
    <lineage>
        <taxon>Bacteria</taxon>
        <taxon>Bacillati</taxon>
        <taxon>Actinomycetota</taxon>
        <taxon>Actinomycetes</taxon>
        <taxon>Micrococcales</taxon>
        <taxon>Dermabacteraceae</taxon>
        <taxon>Brachybacterium</taxon>
    </lineage>
</organism>
<sequence>MPPLLAEGEAFFHIPTVGEFFPPAIFGEGTIFEFNRIQLVRLLLIAATLIFFCIVAQRAKLVPGRLQSVVELLFEFVEKNIVVNALGEKDGKRYAPWLITVFVLILVMNLGFMVPGMNMSGTAVIGIPLLLALSTFVIYVVSGIRKFGVGGYLKNATMPPGVPGVVYILLIPIELIQVFVVRWASLAIRLLANMIGGHMIIVVLIGLTHALVIALSALTVISPLAAGLSLLVFAFKIFVAALQAFIFTILSAVYIQMAIAEDH</sequence>
<proteinExistence type="inferred from homology"/>
<dbReference type="PANTHER" id="PTHR11410:SF0">
    <property type="entry name" value="ATP SYNTHASE SUBUNIT A"/>
    <property type="match status" value="1"/>
</dbReference>
<evidence type="ECO:0000313" key="13">
    <source>
        <dbReference type="EMBL" id="HJB11123.1"/>
    </source>
</evidence>
<keyword evidence="10 11" id="KW-0066">ATP synthesis</keyword>
<evidence type="ECO:0000256" key="5">
    <source>
        <dbReference type="ARBA" id="ARBA00022692"/>
    </source>
</evidence>
<evidence type="ECO:0000256" key="3">
    <source>
        <dbReference type="ARBA" id="ARBA00022448"/>
    </source>
</evidence>
<dbReference type="CDD" id="cd00310">
    <property type="entry name" value="ATP-synt_Fo_a_6"/>
    <property type="match status" value="1"/>
</dbReference>
<keyword evidence="4 11" id="KW-0138">CF(0)</keyword>
<dbReference type="EMBL" id="DWZH01000087">
    <property type="protein sequence ID" value="HJB11123.1"/>
    <property type="molecule type" value="Genomic_DNA"/>
</dbReference>
<dbReference type="GO" id="GO:0005886">
    <property type="term" value="C:plasma membrane"/>
    <property type="evidence" value="ECO:0007669"/>
    <property type="project" value="UniProtKB-SubCell"/>
</dbReference>
<feature type="transmembrane region" description="Helical" evidence="11">
    <location>
        <begin position="164"/>
        <end position="188"/>
    </location>
</feature>
<comment type="caution">
    <text evidence="13">The sequence shown here is derived from an EMBL/GenBank/DDBJ whole genome shotgun (WGS) entry which is preliminary data.</text>
</comment>
<dbReference type="InterPro" id="IPR000568">
    <property type="entry name" value="ATP_synth_F0_asu"/>
</dbReference>
<dbReference type="PANTHER" id="PTHR11410">
    <property type="entry name" value="ATP SYNTHASE SUBUNIT A"/>
    <property type="match status" value="1"/>
</dbReference>
<dbReference type="Pfam" id="PF00119">
    <property type="entry name" value="ATP-synt_A"/>
    <property type="match status" value="1"/>
</dbReference>
<dbReference type="HAMAP" id="MF_01393">
    <property type="entry name" value="ATP_synth_a_bact"/>
    <property type="match status" value="1"/>
</dbReference>
<comment type="similarity">
    <text evidence="2 11 12">Belongs to the ATPase A chain family.</text>
</comment>
<dbReference type="PRINTS" id="PR00123">
    <property type="entry name" value="ATPASEA"/>
</dbReference>
<reference evidence="13" key="1">
    <citation type="journal article" date="2021" name="PeerJ">
        <title>Extensive microbial diversity within the chicken gut microbiome revealed by metagenomics and culture.</title>
        <authorList>
            <person name="Gilroy R."/>
            <person name="Ravi A."/>
            <person name="Getino M."/>
            <person name="Pursley I."/>
            <person name="Horton D.L."/>
            <person name="Alikhan N.F."/>
            <person name="Baker D."/>
            <person name="Gharbi K."/>
            <person name="Hall N."/>
            <person name="Watson M."/>
            <person name="Adriaenssens E.M."/>
            <person name="Foster-Nyarko E."/>
            <person name="Jarju S."/>
            <person name="Secka A."/>
            <person name="Antonio M."/>
            <person name="Oren A."/>
            <person name="Chaudhuri R.R."/>
            <person name="La Ragione R."/>
            <person name="Hildebrand F."/>
            <person name="Pallen M.J."/>
        </authorList>
    </citation>
    <scope>NUCLEOTIDE SEQUENCE</scope>
    <source>
        <strain evidence="13">ChiHjej13B12-24818</strain>
    </source>
</reference>
<feature type="transmembrane region" description="Helical" evidence="11">
    <location>
        <begin position="94"/>
        <end position="112"/>
    </location>
</feature>
<comment type="function">
    <text evidence="11 12">Key component of the proton channel; it plays a direct role in the translocation of protons across the membrane.</text>
</comment>
<evidence type="ECO:0000256" key="12">
    <source>
        <dbReference type="RuleBase" id="RU000483"/>
    </source>
</evidence>
<feature type="transmembrane region" description="Helical" evidence="11">
    <location>
        <begin position="39"/>
        <end position="59"/>
    </location>
</feature>
<dbReference type="GO" id="GO:0046933">
    <property type="term" value="F:proton-transporting ATP synthase activity, rotational mechanism"/>
    <property type="evidence" value="ECO:0007669"/>
    <property type="project" value="UniProtKB-UniRule"/>
</dbReference>
<keyword evidence="9 11" id="KW-0472">Membrane</keyword>
<accession>A0A9D2RPP6</accession>
<evidence type="ECO:0000256" key="6">
    <source>
        <dbReference type="ARBA" id="ARBA00022781"/>
    </source>
</evidence>
<dbReference type="Gene3D" id="1.20.120.220">
    <property type="entry name" value="ATP synthase, F0 complex, subunit A"/>
    <property type="match status" value="1"/>
</dbReference>
<reference evidence="13" key="2">
    <citation type="submission" date="2021-04" db="EMBL/GenBank/DDBJ databases">
        <authorList>
            <person name="Gilroy R."/>
        </authorList>
    </citation>
    <scope>NUCLEOTIDE SEQUENCE</scope>
    <source>
        <strain evidence="13">ChiHjej13B12-24818</strain>
    </source>
</reference>
<dbReference type="AlphaFoldDB" id="A0A9D2RPP6"/>
<keyword evidence="8 11" id="KW-0406">Ion transport</keyword>
<keyword evidence="7 11" id="KW-1133">Transmembrane helix</keyword>
<dbReference type="InterPro" id="IPR035908">
    <property type="entry name" value="F0_ATP_A_sf"/>
</dbReference>
<keyword evidence="3 11" id="KW-0813">Transport</keyword>
<dbReference type="GO" id="GO:0045259">
    <property type="term" value="C:proton-transporting ATP synthase complex"/>
    <property type="evidence" value="ECO:0007669"/>
    <property type="project" value="UniProtKB-KW"/>
</dbReference>
<protein>
    <recommendedName>
        <fullName evidence="11 12">ATP synthase subunit a</fullName>
    </recommendedName>
    <alternativeName>
        <fullName evidence="11">ATP synthase F0 sector subunit a</fullName>
    </alternativeName>
    <alternativeName>
        <fullName evidence="11">F-ATPase subunit 6</fullName>
    </alternativeName>
</protein>
<evidence type="ECO:0000256" key="4">
    <source>
        <dbReference type="ARBA" id="ARBA00022547"/>
    </source>
</evidence>
<evidence type="ECO:0000256" key="7">
    <source>
        <dbReference type="ARBA" id="ARBA00022989"/>
    </source>
</evidence>
<keyword evidence="6 11" id="KW-0375">Hydrogen ion transport</keyword>
<evidence type="ECO:0000256" key="1">
    <source>
        <dbReference type="ARBA" id="ARBA00004141"/>
    </source>
</evidence>
<keyword evidence="11" id="KW-1003">Cell membrane</keyword>